<feature type="domain" description="Peptidase S1" evidence="2">
    <location>
        <begin position="64"/>
        <end position="192"/>
    </location>
</feature>
<dbReference type="PROSITE" id="PS00134">
    <property type="entry name" value="TRYPSIN_HIS"/>
    <property type="match status" value="1"/>
</dbReference>
<evidence type="ECO:0000259" key="2">
    <source>
        <dbReference type="Pfam" id="PF00089"/>
    </source>
</evidence>
<keyword evidence="1" id="KW-0732">Signal</keyword>
<reference evidence="3 4" key="1">
    <citation type="submission" date="2019-06" db="EMBL/GenBank/DDBJ databases">
        <title>Sequencing the genomes of 1000 actinobacteria strains.</title>
        <authorList>
            <person name="Klenk H.-P."/>
        </authorList>
    </citation>
    <scope>NUCLEOTIDE SEQUENCE [LARGE SCALE GENOMIC DNA]</scope>
    <source>
        <strain evidence="3 4">DSM 19560</strain>
    </source>
</reference>
<protein>
    <submittedName>
        <fullName evidence="3">Trypsin</fullName>
    </submittedName>
</protein>
<comment type="caution">
    <text evidence="3">The sequence shown here is derived from an EMBL/GenBank/DDBJ whole genome shotgun (WGS) entry which is preliminary data.</text>
</comment>
<dbReference type="Proteomes" id="UP000318297">
    <property type="component" value="Unassembled WGS sequence"/>
</dbReference>
<evidence type="ECO:0000313" key="3">
    <source>
        <dbReference type="EMBL" id="TWE10102.1"/>
    </source>
</evidence>
<proteinExistence type="predicted"/>
<dbReference type="OrthoDB" id="5121599at2"/>
<feature type="signal peptide" evidence="1">
    <location>
        <begin position="1"/>
        <end position="33"/>
    </location>
</feature>
<evidence type="ECO:0000313" key="4">
    <source>
        <dbReference type="Proteomes" id="UP000318297"/>
    </source>
</evidence>
<sequence>MHRSAHLSRRWRSFLGAATAVAAATLVVTSTTAAGLTDAAALADEPNATTAAPQAAIGALFMANDPTDHICTASVLDSAAGNLILTAAHCVSGSGNDLQFRPAYDNGTSPYGAWNVEAAYVMPSWLASQNPQADFAVLRVADQTRDGKLVSLQQVTGGYDLDTTPAVGTPVTDYAYNSGEDQPIGCTTPLLQSQGYPAIACNGYTGGSSGSPFLAKEPDGTQRIVGVIGGYYQGGCEASMSYSSPVTLGLVMQLIRGDLQATGDNVPQAGDSGC</sequence>
<dbReference type="InterPro" id="IPR043504">
    <property type="entry name" value="Peptidase_S1_PA_chymotrypsin"/>
</dbReference>
<dbReference type="SUPFAM" id="SSF50494">
    <property type="entry name" value="Trypsin-like serine proteases"/>
    <property type="match status" value="1"/>
</dbReference>
<organism evidence="3 4">
    <name type="scientific">Rudaeicoccus suwonensis</name>
    <dbReference type="NCBI Taxonomy" id="657409"/>
    <lineage>
        <taxon>Bacteria</taxon>
        <taxon>Bacillati</taxon>
        <taxon>Actinomycetota</taxon>
        <taxon>Actinomycetes</taxon>
        <taxon>Micrococcales</taxon>
        <taxon>Dermacoccaceae</taxon>
        <taxon>Rudaeicoccus</taxon>
    </lineage>
</organism>
<evidence type="ECO:0000256" key="1">
    <source>
        <dbReference type="SAM" id="SignalP"/>
    </source>
</evidence>
<keyword evidence="4" id="KW-1185">Reference proteome</keyword>
<dbReference type="RefSeq" id="WP_145228825.1">
    <property type="nucleotide sequence ID" value="NZ_VIVQ01000002.1"/>
</dbReference>
<dbReference type="EMBL" id="VIVQ01000002">
    <property type="protein sequence ID" value="TWE10102.1"/>
    <property type="molecule type" value="Genomic_DNA"/>
</dbReference>
<accession>A0A561E3B3</accession>
<dbReference type="InterPro" id="IPR009003">
    <property type="entry name" value="Peptidase_S1_PA"/>
</dbReference>
<dbReference type="GO" id="GO:0006508">
    <property type="term" value="P:proteolysis"/>
    <property type="evidence" value="ECO:0007669"/>
    <property type="project" value="InterPro"/>
</dbReference>
<feature type="chain" id="PRO_5021917075" evidence="1">
    <location>
        <begin position="34"/>
        <end position="274"/>
    </location>
</feature>
<dbReference type="GO" id="GO:0004252">
    <property type="term" value="F:serine-type endopeptidase activity"/>
    <property type="evidence" value="ECO:0007669"/>
    <property type="project" value="InterPro"/>
</dbReference>
<dbReference type="AlphaFoldDB" id="A0A561E3B3"/>
<name>A0A561E3B3_9MICO</name>
<dbReference type="InterPro" id="IPR001254">
    <property type="entry name" value="Trypsin_dom"/>
</dbReference>
<gene>
    <name evidence="3" type="ORF">BKA23_2453</name>
</gene>
<dbReference type="InterPro" id="IPR018114">
    <property type="entry name" value="TRYPSIN_HIS"/>
</dbReference>
<dbReference type="Gene3D" id="2.40.10.10">
    <property type="entry name" value="Trypsin-like serine proteases"/>
    <property type="match status" value="1"/>
</dbReference>
<dbReference type="Pfam" id="PF00089">
    <property type="entry name" value="Trypsin"/>
    <property type="match status" value="1"/>
</dbReference>